<sequence length="135" mass="14606">MALMGRTSKPGIYGGCHRTCCKVSACRRPCSPFGALPAATTRARATRTSAKQCAQREDRTLLTNQGTVNLNGGEHRVQHEPTITVLTSRGARESSDHRKSDRNAKQQCWNQSKLLTGAVGARDGRRRSGGGRSGR</sequence>
<comment type="caution">
    <text evidence="2">The sequence shown here is derived from an EMBL/GenBank/DDBJ whole genome shotgun (WGS) entry which is preliminary data.</text>
</comment>
<evidence type="ECO:0000313" key="2">
    <source>
        <dbReference type="EMBL" id="OAY84834.1"/>
    </source>
</evidence>
<accession>A0A199W699</accession>
<feature type="compositionally biased region" description="Basic and acidic residues" evidence="1">
    <location>
        <begin position="90"/>
        <end position="104"/>
    </location>
</feature>
<dbReference type="AlphaFoldDB" id="A0A199W699"/>
<dbReference type="Proteomes" id="UP000092600">
    <property type="component" value="Unassembled WGS sequence"/>
</dbReference>
<organism evidence="2 3">
    <name type="scientific">Ananas comosus</name>
    <name type="common">Pineapple</name>
    <name type="synonym">Ananas ananas</name>
    <dbReference type="NCBI Taxonomy" id="4615"/>
    <lineage>
        <taxon>Eukaryota</taxon>
        <taxon>Viridiplantae</taxon>
        <taxon>Streptophyta</taxon>
        <taxon>Embryophyta</taxon>
        <taxon>Tracheophyta</taxon>
        <taxon>Spermatophyta</taxon>
        <taxon>Magnoliopsida</taxon>
        <taxon>Liliopsida</taxon>
        <taxon>Poales</taxon>
        <taxon>Bromeliaceae</taxon>
        <taxon>Bromelioideae</taxon>
        <taxon>Ananas</taxon>
    </lineage>
</organism>
<reference evidence="2 3" key="1">
    <citation type="journal article" date="2016" name="DNA Res.">
        <title>The draft genome of MD-2 pineapple using hybrid error correction of long reads.</title>
        <authorList>
            <person name="Redwan R.M."/>
            <person name="Saidin A."/>
            <person name="Kumar S.V."/>
        </authorList>
    </citation>
    <scope>NUCLEOTIDE SEQUENCE [LARGE SCALE GENOMIC DNA]</scope>
    <source>
        <strain evidence="3">cv. MD2</strain>
        <tissue evidence="2">Leaf</tissue>
    </source>
</reference>
<evidence type="ECO:0000256" key="1">
    <source>
        <dbReference type="SAM" id="MobiDB-lite"/>
    </source>
</evidence>
<evidence type="ECO:0000313" key="3">
    <source>
        <dbReference type="Proteomes" id="UP000092600"/>
    </source>
</evidence>
<proteinExistence type="predicted"/>
<dbReference type="EMBL" id="LSRQ01000167">
    <property type="protein sequence ID" value="OAY84834.1"/>
    <property type="molecule type" value="Genomic_DNA"/>
</dbReference>
<protein>
    <submittedName>
        <fullName evidence="2">Uncharacterized protein</fullName>
    </submittedName>
</protein>
<name>A0A199W699_ANACO</name>
<feature type="region of interest" description="Disordered" evidence="1">
    <location>
        <begin position="85"/>
        <end position="135"/>
    </location>
</feature>
<feature type="compositionally biased region" description="Polar residues" evidence="1">
    <location>
        <begin position="105"/>
        <end position="114"/>
    </location>
</feature>
<gene>
    <name evidence="2" type="ORF">ACMD2_23388</name>
</gene>
<feature type="compositionally biased region" description="Basic residues" evidence="1">
    <location>
        <begin position="124"/>
        <end position="135"/>
    </location>
</feature>